<dbReference type="InterPro" id="IPR023753">
    <property type="entry name" value="FAD/NAD-binding_dom"/>
</dbReference>
<organism evidence="5 6">
    <name type="scientific">Nitrososphaera gargensis (strain Ga9.2)</name>
    <dbReference type="NCBI Taxonomy" id="1237085"/>
    <lineage>
        <taxon>Archaea</taxon>
        <taxon>Nitrososphaerota</taxon>
        <taxon>Nitrososphaeria</taxon>
        <taxon>Nitrososphaerales</taxon>
        <taxon>Nitrososphaeraceae</taxon>
        <taxon>Nitrososphaera</taxon>
    </lineage>
</organism>
<dbReference type="HOGENOM" id="CLU_130412_0_0_2"/>
<dbReference type="InterPro" id="IPR050097">
    <property type="entry name" value="Ferredoxin-NADP_redctase_2"/>
</dbReference>
<dbReference type="Gene3D" id="3.50.50.60">
    <property type="entry name" value="FAD/NAD(P)-binding domain"/>
    <property type="match status" value="2"/>
</dbReference>
<evidence type="ECO:0000256" key="2">
    <source>
        <dbReference type="ARBA" id="ARBA00023002"/>
    </source>
</evidence>
<evidence type="ECO:0000313" key="5">
    <source>
        <dbReference type="EMBL" id="AFU59545.1"/>
    </source>
</evidence>
<keyword evidence="3" id="KW-1133">Transmembrane helix</keyword>
<dbReference type="RefSeq" id="WP_015020080.1">
    <property type="nucleotide sequence ID" value="NC_018719.1"/>
</dbReference>
<keyword evidence="2" id="KW-0560">Oxidoreductase</keyword>
<dbReference type="AlphaFoldDB" id="K0IHY8"/>
<dbReference type="GO" id="GO:0016491">
    <property type="term" value="F:oxidoreductase activity"/>
    <property type="evidence" value="ECO:0007669"/>
    <property type="project" value="UniProtKB-KW"/>
</dbReference>
<name>K0IHY8_NITGG</name>
<dbReference type="PANTHER" id="PTHR48105">
    <property type="entry name" value="THIOREDOXIN REDUCTASE 1-RELATED-RELATED"/>
    <property type="match status" value="1"/>
</dbReference>
<dbReference type="InterPro" id="IPR036188">
    <property type="entry name" value="FAD/NAD-bd_sf"/>
</dbReference>
<keyword evidence="6" id="KW-1185">Reference proteome</keyword>
<dbReference type="GeneID" id="76624170"/>
<keyword evidence="3" id="KW-0812">Transmembrane</keyword>
<feature type="transmembrane region" description="Helical" evidence="3">
    <location>
        <begin position="22"/>
        <end position="48"/>
    </location>
</feature>
<dbReference type="Pfam" id="PF07992">
    <property type="entry name" value="Pyr_redox_2"/>
    <property type="match status" value="1"/>
</dbReference>
<dbReference type="PRINTS" id="PR00368">
    <property type="entry name" value="FADPNR"/>
</dbReference>
<accession>K0IHY8</accession>
<feature type="domain" description="FAD/NAD(P)-binding" evidence="4">
    <location>
        <begin position="20"/>
        <end position="163"/>
    </location>
</feature>
<dbReference type="EMBL" id="CP002408">
    <property type="protein sequence ID" value="AFU59545.1"/>
    <property type="molecule type" value="Genomic_DNA"/>
</dbReference>
<evidence type="ECO:0000256" key="1">
    <source>
        <dbReference type="ARBA" id="ARBA00022630"/>
    </source>
</evidence>
<proteinExistence type="predicted"/>
<protein>
    <submittedName>
        <fullName evidence="5">Putative thioredoxin reductase</fullName>
    </submittedName>
</protein>
<evidence type="ECO:0000256" key="3">
    <source>
        <dbReference type="SAM" id="Phobius"/>
    </source>
</evidence>
<keyword evidence="1" id="KW-0285">Flavoprotein</keyword>
<dbReference type="OrthoDB" id="27340at2157"/>
<evidence type="ECO:0000313" key="6">
    <source>
        <dbReference type="Proteomes" id="UP000008037"/>
    </source>
</evidence>
<dbReference type="KEGG" id="nga:Ngar_c26230"/>
<dbReference type="BioCyc" id="CNIT1237085:G1324-2623-MONOMER"/>
<dbReference type="InParanoid" id="K0IHY8"/>
<evidence type="ECO:0000259" key="4">
    <source>
        <dbReference type="Pfam" id="PF07992"/>
    </source>
</evidence>
<gene>
    <name evidence="5" type="ordered locus">Ngar_c26230</name>
</gene>
<dbReference type="Proteomes" id="UP000008037">
    <property type="component" value="Chromosome"/>
</dbReference>
<sequence length="190" mass="20597">MARAAGLIGEEKKAGQKNLFDVAIIGAGYAGLSAALLFGRYLVSAVVFDGGRARNSMTRRVHGYPGLENSSPKALIGKMCADVAKYRSIIVVRSTVRAVKRRGRHFAVMTGALTFQARYVVIATGVQDIKPRIKNLEKFDDDGAWHCPYCDGLETAGRRLAVIVSGKNPLSFAKEFLGHRISRCFYASAG</sequence>
<dbReference type="STRING" id="1237085.Ngar_c26230"/>
<dbReference type="PRINTS" id="PR00469">
    <property type="entry name" value="PNDRDTASEII"/>
</dbReference>
<dbReference type="SUPFAM" id="SSF51971">
    <property type="entry name" value="Nucleotide-binding domain"/>
    <property type="match status" value="1"/>
</dbReference>
<keyword evidence="3" id="KW-0472">Membrane</keyword>
<reference evidence="5 6" key="1">
    <citation type="journal article" date="2012" name="Environ. Microbiol.">
        <title>The genome of the ammonia-oxidizing Candidatus Nitrososphaera gargensis: insights into metabolic versatility and environmental adaptations.</title>
        <authorList>
            <person name="Spang A."/>
            <person name="Poehlein A."/>
            <person name="Offre P."/>
            <person name="Zumbragel S."/>
            <person name="Haider S."/>
            <person name="Rychlik N."/>
            <person name="Nowka B."/>
            <person name="Schmeisser C."/>
            <person name="Lebedeva E.V."/>
            <person name="Rattei T."/>
            <person name="Bohm C."/>
            <person name="Schmid M."/>
            <person name="Galushko A."/>
            <person name="Hatzenpichler R."/>
            <person name="Weinmaier T."/>
            <person name="Daniel R."/>
            <person name="Schleper C."/>
            <person name="Spieck E."/>
            <person name="Streit W."/>
            <person name="Wagner M."/>
        </authorList>
    </citation>
    <scope>NUCLEOTIDE SEQUENCE [LARGE SCALE GENOMIC DNA]</scope>
    <source>
        <strain evidence="6">Ga9.2</strain>
    </source>
</reference>